<dbReference type="SMART" id="SM00980">
    <property type="entry name" value="THAP"/>
    <property type="match status" value="1"/>
</dbReference>
<dbReference type="GO" id="GO:0003677">
    <property type="term" value="F:DNA binding"/>
    <property type="evidence" value="ECO:0007669"/>
    <property type="project" value="UniProtKB-UniRule"/>
</dbReference>
<dbReference type="KEGG" id="bman:114240776"/>
<dbReference type="OrthoDB" id="6931156at2759"/>
<evidence type="ECO:0000256" key="5">
    <source>
        <dbReference type="PROSITE-ProRule" id="PRU00309"/>
    </source>
</evidence>
<evidence type="ECO:0000256" key="1">
    <source>
        <dbReference type="ARBA" id="ARBA00022723"/>
    </source>
</evidence>
<dbReference type="PROSITE" id="PS50950">
    <property type="entry name" value="ZF_THAP"/>
    <property type="match status" value="1"/>
</dbReference>
<keyword evidence="1" id="KW-0479">Metal-binding</keyword>
<keyword evidence="3" id="KW-0862">Zinc</keyword>
<keyword evidence="4 5" id="KW-0238">DNA-binding</keyword>
<sequence>MYSDIHCNLNYTCNTNPILIYLLKQNHLINFATMVKVCVVKSCSSGRTGKKKNNRMPLSFFQPTTPTRLINWTKSMGINLKATDSICQFHFKEEHIKMYDKIKIGEVIYFSYLLKKVLKEEALPTIEHQFHPLLDQQQSILKVQELLIDPQNSCYSTDYIEQSQESLQEQVQIEKTHNDSREQELIESIDYFKNNVSNFLILPEFWFYIEKPRQLEFMRIDRACKQIKNHIRLNEDLSITVILLNNEELCTDLKISSFENIYDYLKSVEKWPLCVGTQIERNKYSKKCRGVIIGEEAYKRFQRNPRCKSCRILRNQLKKRKLLAAAKVWENETKSMCGCGAQMDVAS</sequence>
<evidence type="ECO:0000259" key="6">
    <source>
        <dbReference type="PROSITE" id="PS50950"/>
    </source>
</evidence>
<evidence type="ECO:0000256" key="2">
    <source>
        <dbReference type="ARBA" id="ARBA00022771"/>
    </source>
</evidence>
<reference evidence="8" key="1">
    <citation type="submission" date="2025-08" db="UniProtKB">
        <authorList>
            <consortium name="RefSeq"/>
        </authorList>
    </citation>
    <scope>IDENTIFICATION</scope>
    <source>
        <tissue evidence="8">Silk gland</tissue>
    </source>
</reference>
<gene>
    <name evidence="8" type="primary">LOC114240776</name>
</gene>
<keyword evidence="7" id="KW-1185">Reference proteome</keyword>
<dbReference type="Gene3D" id="6.20.210.20">
    <property type="entry name" value="THAP domain"/>
    <property type="match status" value="1"/>
</dbReference>
<feature type="domain" description="THAP-type" evidence="6">
    <location>
        <begin position="34"/>
        <end position="127"/>
    </location>
</feature>
<dbReference type="SUPFAM" id="SSF57716">
    <property type="entry name" value="Glucocorticoid receptor-like (DNA-binding domain)"/>
    <property type="match status" value="1"/>
</dbReference>
<evidence type="ECO:0000256" key="4">
    <source>
        <dbReference type="ARBA" id="ARBA00023125"/>
    </source>
</evidence>
<dbReference type="AlphaFoldDB" id="A0A6J2JCN0"/>
<evidence type="ECO:0000313" key="8">
    <source>
        <dbReference type="RefSeq" id="XP_028027255.1"/>
    </source>
</evidence>
<name>A0A6J2JCN0_BOMMA</name>
<dbReference type="InterPro" id="IPR038441">
    <property type="entry name" value="THAP_Znf_sf"/>
</dbReference>
<dbReference type="Proteomes" id="UP000504629">
    <property type="component" value="Unplaced"/>
</dbReference>
<protein>
    <submittedName>
        <fullName evidence="8">Uncharacterized protein LOC114240776</fullName>
    </submittedName>
</protein>
<keyword evidence="2 5" id="KW-0863">Zinc-finger</keyword>
<organism evidence="7 8">
    <name type="scientific">Bombyx mandarina</name>
    <name type="common">Wild silk moth</name>
    <name type="synonym">Wild silkworm</name>
    <dbReference type="NCBI Taxonomy" id="7092"/>
    <lineage>
        <taxon>Eukaryota</taxon>
        <taxon>Metazoa</taxon>
        <taxon>Ecdysozoa</taxon>
        <taxon>Arthropoda</taxon>
        <taxon>Hexapoda</taxon>
        <taxon>Insecta</taxon>
        <taxon>Pterygota</taxon>
        <taxon>Neoptera</taxon>
        <taxon>Endopterygota</taxon>
        <taxon>Lepidoptera</taxon>
        <taxon>Glossata</taxon>
        <taxon>Ditrysia</taxon>
        <taxon>Bombycoidea</taxon>
        <taxon>Bombycidae</taxon>
        <taxon>Bombycinae</taxon>
        <taxon>Bombyx</taxon>
    </lineage>
</organism>
<accession>A0A6J2JCN0</accession>
<dbReference type="GO" id="GO:0008270">
    <property type="term" value="F:zinc ion binding"/>
    <property type="evidence" value="ECO:0007669"/>
    <property type="project" value="UniProtKB-KW"/>
</dbReference>
<proteinExistence type="predicted"/>
<evidence type="ECO:0000256" key="3">
    <source>
        <dbReference type="ARBA" id="ARBA00022833"/>
    </source>
</evidence>
<dbReference type="InterPro" id="IPR006612">
    <property type="entry name" value="THAP_Znf"/>
</dbReference>
<dbReference type="RefSeq" id="XP_028027255.1">
    <property type="nucleotide sequence ID" value="XM_028171454.1"/>
</dbReference>
<dbReference type="GeneID" id="114240776"/>
<dbReference type="Pfam" id="PF05485">
    <property type="entry name" value="THAP"/>
    <property type="match status" value="1"/>
</dbReference>
<evidence type="ECO:0000313" key="7">
    <source>
        <dbReference type="Proteomes" id="UP000504629"/>
    </source>
</evidence>